<comment type="subcellular location">
    <subcellularLocation>
        <location evidence="1">Membrane</location>
        <topology evidence="1">Multi-pass membrane protein</topology>
    </subcellularLocation>
</comment>
<feature type="transmembrane region" description="Helical" evidence="6">
    <location>
        <begin position="233"/>
        <end position="256"/>
    </location>
</feature>
<keyword evidence="3 6" id="KW-0812">Transmembrane</keyword>
<feature type="transmembrane region" description="Helical" evidence="6">
    <location>
        <begin position="60"/>
        <end position="82"/>
    </location>
</feature>
<dbReference type="GO" id="GO:0055085">
    <property type="term" value="P:transmembrane transport"/>
    <property type="evidence" value="ECO:0007669"/>
    <property type="project" value="TreeGrafter"/>
</dbReference>
<keyword evidence="4 6" id="KW-1133">Transmembrane helix</keyword>
<evidence type="ECO:0000256" key="4">
    <source>
        <dbReference type="ARBA" id="ARBA00022989"/>
    </source>
</evidence>
<evidence type="ECO:0000256" key="5">
    <source>
        <dbReference type="ARBA" id="ARBA00023136"/>
    </source>
</evidence>
<gene>
    <name evidence="7" type="ORF">DFP90_104149</name>
</gene>
<sequence>MTTEKKTYFWIGGFLVFLVLVYLLREVLLPFVAGMAIAYFLDPVCDWLEKHGCSRTIATTIVTVVFFVIFMLVLAIILPAAFAEIRAFTERAPTYAANIREKLAPLILLIQEQLAGQDFNSLTDKAAGISGTIFKGVGQIAGRLISGVGAIVNAISLIVLTPIVTFYLLRDWDHIVAKIDGWLPRCHLETIRGIARQIDQTLSGFARGQIMVCLLLGSFYGVGLAMVGLEFGLIIGFFTGLISFVPYFGMLVGFALGMGVAVAQFDQVLYIALVAGVFGIGQILEGYVLTPRLIGGRVGLHPVWIIFSLMAGGALFGFLGVLLAVPVTAVIGVLARFSLKKYMSSPLFNPVITNPAVSGQDDAMSEGRD</sequence>
<keyword evidence="5 6" id="KW-0472">Membrane</keyword>
<dbReference type="Proteomes" id="UP000256845">
    <property type="component" value="Unassembled WGS sequence"/>
</dbReference>
<dbReference type="AlphaFoldDB" id="A0A3D9HMY9"/>
<dbReference type="GO" id="GO:0016020">
    <property type="term" value="C:membrane"/>
    <property type="evidence" value="ECO:0007669"/>
    <property type="project" value="UniProtKB-SubCell"/>
</dbReference>
<proteinExistence type="inferred from homology"/>
<dbReference type="RefSeq" id="WP_115936671.1">
    <property type="nucleotide sequence ID" value="NZ_QRDW01000004.1"/>
</dbReference>
<evidence type="ECO:0000313" key="8">
    <source>
        <dbReference type="Proteomes" id="UP000256845"/>
    </source>
</evidence>
<dbReference type="InterPro" id="IPR002549">
    <property type="entry name" value="AI-2E-like"/>
</dbReference>
<comment type="similarity">
    <text evidence="2">Belongs to the autoinducer-2 exporter (AI-2E) (TC 2.A.86) family.</text>
</comment>
<feature type="transmembrane region" description="Helical" evidence="6">
    <location>
        <begin position="268"/>
        <end position="284"/>
    </location>
</feature>
<dbReference type="OrthoDB" id="5792512at2"/>
<dbReference type="Pfam" id="PF01594">
    <property type="entry name" value="AI-2E_transport"/>
    <property type="match status" value="1"/>
</dbReference>
<dbReference type="EMBL" id="QRDW01000004">
    <property type="protein sequence ID" value="RED50877.1"/>
    <property type="molecule type" value="Genomic_DNA"/>
</dbReference>
<protein>
    <submittedName>
        <fullName evidence="7">Putative PurR-regulated permease PerM</fullName>
    </submittedName>
</protein>
<accession>A0A3D9HMY9</accession>
<dbReference type="PANTHER" id="PTHR21716">
    <property type="entry name" value="TRANSMEMBRANE PROTEIN"/>
    <property type="match status" value="1"/>
</dbReference>
<dbReference type="PANTHER" id="PTHR21716:SF64">
    <property type="entry name" value="AI-2 TRANSPORT PROTEIN TQSA"/>
    <property type="match status" value="1"/>
</dbReference>
<evidence type="ECO:0000256" key="2">
    <source>
        <dbReference type="ARBA" id="ARBA00009773"/>
    </source>
</evidence>
<evidence type="ECO:0000256" key="3">
    <source>
        <dbReference type="ARBA" id="ARBA00022692"/>
    </source>
</evidence>
<comment type="caution">
    <text evidence="7">The sequence shown here is derived from an EMBL/GenBank/DDBJ whole genome shotgun (WGS) entry which is preliminary data.</text>
</comment>
<keyword evidence="8" id="KW-1185">Reference proteome</keyword>
<feature type="transmembrane region" description="Helical" evidence="6">
    <location>
        <begin position="304"/>
        <end position="335"/>
    </location>
</feature>
<evidence type="ECO:0000256" key="6">
    <source>
        <dbReference type="SAM" id="Phobius"/>
    </source>
</evidence>
<name>A0A3D9HMY9_9PROT</name>
<feature type="transmembrane region" description="Helical" evidence="6">
    <location>
        <begin position="210"/>
        <end position="227"/>
    </location>
</feature>
<evidence type="ECO:0000256" key="1">
    <source>
        <dbReference type="ARBA" id="ARBA00004141"/>
    </source>
</evidence>
<feature type="transmembrane region" description="Helical" evidence="6">
    <location>
        <begin position="30"/>
        <end position="48"/>
    </location>
</feature>
<reference evidence="7 8" key="1">
    <citation type="submission" date="2018-07" db="EMBL/GenBank/DDBJ databases">
        <title>Genomic Encyclopedia of Type Strains, Phase III (KMG-III): the genomes of soil and plant-associated and newly described type strains.</title>
        <authorList>
            <person name="Whitman W."/>
        </authorList>
    </citation>
    <scope>NUCLEOTIDE SEQUENCE [LARGE SCALE GENOMIC DNA]</scope>
    <source>
        <strain evidence="7 8">CECT 8488</strain>
    </source>
</reference>
<feature type="transmembrane region" description="Helical" evidence="6">
    <location>
        <begin position="144"/>
        <end position="169"/>
    </location>
</feature>
<evidence type="ECO:0000313" key="7">
    <source>
        <dbReference type="EMBL" id="RED50877.1"/>
    </source>
</evidence>
<feature type="transmembrane region" description="Helical" evidence="6">
    <location>
        <begin position="7"/>
        <end position="24"/>
    </location>
</feature>
<organism evidence="7 8">
    <name type="scientific">Aestuariispira insulae</name>
    <dbReference type="NCBI Taxonomy" id="1461337"/>
    <lineage>
        <taxon>Bacteria</taxon>
        <taxon>Pseudomonadati</taxon>
        <taxon>Pseudomonadota</taxon>
        <taxon>Alphaproteobacteria</taxon>
        <taxon>Rhodospirillales</taxon>
        <taxon>Kiloniellaceae</taxon>
        <taxon>Aestuariispira</taxon>
    </lineage>
</organism>